<dbReference type="Proteomes" id="UP001139485">
    <property type="component" value="Unassembled WGS sequence"/>
</dbReference>
<evidence type="ECO:0000256" key="1">
    <source>
        <dbReference type="SAM" id="MobiDB-lite"/>
    </source>
</evidence>
<dbReference type="RefSeq" id="WP_250828668.1">
    <property type="nucleotide sequence ID" value="NZ_JAMOIL010000035.1"/>
</dbReference>
<feature type="domain" description="4Fe-4S Wbl-type" evidence="2">
    <location>
        <begin position="23"/>
        <end position="84"/>
    </location>
</feature>
<reference evidence="3" key="1">
    <citation type="submission" date="2022-05" db="EMBL/GenBank/DDBJ databases">
        <authorList>
            <person name="Tuo L."/>
        </authorList>
    </citation>
    <scope>NUCLEOTIDE SEQUENCE</scope>
    <source>
        <strain evidence="3">BSK12Z-4</strain>
    </source>
</reference>
<organism evidence="3 4">
    <name type="scientific">Nocardioides bruguierae</name>
    <dbReference type="NCBI Taxonomy" id="2945102"/>
    <lineage>
        <taxon>Bacteria</taxon>
        <taxon>Bacillati</taxon>
        <taxon>Actinomycetota</taxon>
        <taxon>Actinomycetes</taxon>
        <taxon>Propionibacteriales</taxon>
        <taxon>Nocardioidaceae</taxon>
        <taxon>Nocardioides</taxon>
    </lineage>
</organism>
<proteinExistence type="predicted"/>
<gene>
    <name evidence="3" type="ORF">M8330_19390</name>
</gene>
<dbReference type="Pfam" id="PF02467">
    <property type="entry name" value="Whib"/>
    <property type="match status" value="1"/>
</dbReference>
<evidence type="ECO:0000259" key="2">
    <source>
        <dbReference type="PROSITE" id="PS51674"/>
    </source>
</evidence>
<dbReference type="InterPro" id="IPR034768">
    <property type="entry name" value="4FE4S_WBL"/>
</dbReference>
<feature type="region of interest" description="Disordered" evidence="1">
    <location>
        <begin position="78"/>
        <end position="108"/>
    </location>
</feature>
<dbReference type="PROSITE" id="PS51674">
    <property type="entry name" value="4FE4S_WBL"/>
    <property type="match status" value="1"/>
</dbReference>
<sequence length="108" mass="11968">MRHQATPTPSKLAVQESWLAEARCRDAADLPWIAEPVARTIDQRLEMAGICLTCPVSHDCERTALELGVTSGFWNGRDRTPLPHQCHAHQSDGDHRHDQAPDHGWGAA</sequence>
<dbReference type="AlphaFoldDB" id="A0A9X2DAU1"/>
<keyword evidence="4" id="KW-1185">Reference proteome</keyword>
<feature type="compositionally biased region" description="Basic and acidic residues" evidence="1">
    <location>
        <begin position="89"/>
        <end position="101"/>
    </location>
</feature>
<accession>A0A9X2DAU1</accession>
<evidence type="ECO:0000313" key="3">
    <source>
        <dbReference type="EMBL" id="MCM0622458.1"/>
    </source>
</evidence>
<comment type="caution">
    <text evidence="3">The sequence shown here is derived from an EMBL/GenBank/DDBJ whole genome shotgun (WGS) entry which is preliminary data.</text>
</comment>
<protein>
    <submittedName>
        <fullName evidence="3">WhiB family transcriptional regulator</fullName>
    </submittedName>
</protein>
<name>A0A9X2DAU1_9ACTN</name>
<evidence type="ECO:0000313" key="4">
    <source>
        <dbReference type="Proteomes" id="UP001139485"/>
    </source>
</evidence>
<dbReference type="EMBL" id="JAMOIL010000035">
    <property type="protein sequence ID" value="MCM0622458.1"/>
    <property type="molecule type" value="Genomic_DNA"/>
</dbReference>